<dbReference type="VEuPathDB" id="FungiDB:FUN_007738"/>
<dbReference type="SUPFAM" id="SSF52266">
    <property type="entry name" value="SGNH hydrolase"/>
    <property type="match status" value="1"/>
</dbReference>
<dbReference type="PANTHER" id="PTHR45648:SF22">
    <property type="entry name" value="GDSL LIPASE_ACYLHYDROLASE FAMILY PROTEIN (AFU_ORTHOLOGUE AFUA_4G14700)"/>
    <property type="match status" value="1"/>
</dbReference>
<feature type="domain" description="F-box" evidence="4">
    <location>
        <begin position="370"/>
        <end position="422"/>
    </location>
</feature>
<dbReference type="CDD" id="cd01846">
    <property type="entry name" value="fatty_acyltransferase_like"/>
    <property type="match status" value="1"/>
</dbReference>
<keyword evidence="1" id="KW-0378">Hydrolase</keyword>
<evidence type="ECO:0000313" key="6">
    <source>
        <dbReference type="Proteomes" id="UP000232722"/>
    </source>
</evidence>
<dbReference type="GO" id="GO:0016788">
    <property type="term" value="F:hydrolase activity, acting on ester bonds"/>
    <property type="evidence" value="ECO:0007669"/>
    <property type="project" value="InterPro"/>
</dbReference>
<dbReference type="VEuPathDB" id="FungiDB:RhiirA1_442123"/>
<feature type="chain" id="PRO_5014631666" description="F-box domain-containing protein" evidence="3">
    <location>
        <begin position="21"/>
        <end position="629"/>
    </location>
</feature>
<feature type="signal peptide" evidence="3">
    <location>
        <begin position="1"/>
        <end position="20"/>
    </location>
</feature>
<dbReference type="InterPro" id="IPR036514">
    <property type="entry name" value="SGNH_hydro_sf"/>
</dbReference>
<dbReference type="PANTHER" id="PTHR45648">
    <property type="entry name" value="GDSL LIPASE/ACYLHYDROLASE FAMILY PROTEIN (AFU_ORTHOLOGUE AFUA_4G14700)"/>
    <property type="match status" value="1"/>
</dbReference>
<dbReference type="InterPro" id="IPR001087">
    <property type="entry name" value="GDSL"/>
</dbReference>
<sequence length="629" mass="71862">MYFYTVCLTFLVIICYIVFGDSTCDNGNNSWPLTNYTYPPKEYYYNGRFSNGPVWVEYLSDYCHAKEENHAFSGATVDSKFVIASNGLDYNIPVPGIKQEIEKLYLSEAKTKSVNFDKTLYIIGHQGNDYINNPNANPQEVVRLLYEQWVTLAKVGAKYLLINQYFDLEHLPKAVRNIDVFKKLLNESVSSAHNAALDSYVKKFRQEYKEVTLYILPMNEIWDELQQANIRKEFGLTDFDNACVIRTGRNTFTICSNPTQHFFWDLLHPVHNRIVWAKKDFERICRVLSITNTFYACLTVVSMKSFSPRKKKLKFEFTELQMATTIADSSSMTISLAASSSSAASSSCLSLSSNSSQSSSTAFSNTNHHIPIAITIPPEIFIKICEHLPPSDLLTLTGVCKRFRGFLCSPESSITQDIWRTSRIKFLTGLQLSPPEGMYEEEYIRFGKLLTSCQNCSTKKTVKVYWQFRVRYCHDCLMKNTTSIIFSKDHAWENDKVLEGLVYVRHNNQVLFWTPDVKSSYKEYEVISGSKFPEWVKKRKECRIRIMEDALKRDNSAASAEEEKNKQSGTTADTTQNIAATVSALGVDVDPRQFPLSQIRITGTRSNVSSALQHFPHIDTLDIMIMDSP</sequence>
<dbReference type="AlphaFoldDB" id="A0A2N0PI26"/>
<evidence type="ECO:0000256" key="3">
    <source>
        <dbReference type="SAM" id="SignalP"/>
    </source>
</evidence>
<organism evidence="5 6">
    <name type="scientific">Rhizophagus irregularis</name>
    <dbReference type="NCBI Taxonomy" id="588596"/>
    <lineage>
        <taxon>Eukaryota</taxon>
        <taxon>Fungi</taxon>
        <taxon>Fungi incertae sedis</taxon>
        <taxon>Mucoromycota</taxon>
        <taxon>Glomeromycotina</taxon>
        <taxon>Glomeromycetes</taxon>
        <taxon>Glomerales</taxon>
        <taxon>Glomeraceae</taxon>
        <taxon>Rhizophagus</taxon>
    </lineage>
</organism>
<dbReference type="EMBL" id="LLXJ01000754">
    <property type="protein sequence ID" value="PKC06481.1"/>
    <property type="molecule type" value="Genomic_DNA"/>
</dbReference>
<evidence type="ECO:0000313" key="5">
    <source>
        <dbReference type="EMBL" id="PKC06481.1"/>
    </source>
</evidence>
<evidence type="ECO:0000259" key="4">
    <source>
        <dbReference type="PROSITE" id="PS50181"/>
    </source>
</evidence>
<evidence type="ECO:0000256" key="2">
    <source>
        <dbReference type="SAM" id="MobiDB-lite"/>
    </source>
</evidence>
<comment type="caution">
    <text evidence="5">The sequence shown here is derived from an EMBL/GenBank/DDBJ whole genome shotgun (WGS) entry which is preliminary data.</text>
</comment>
<dbReference type="Proteomes" id="UP000232722">
    <property type="component" value="Unassembled WGS sequence"/>
</dbReference>
<reference evidence="5 6" key="2">
    <citation type="submission" date="2017-09" db="EMBL/GenBank/DDBJ databases">
        <title>Extensive intraspecific genome diversity in a model arbuscular mycorrhizal fungus.</title>
        <authorList>
            <person name="Chen E.C."/>
            <person name="Morin E."/>
            <person name="Beaudet D."/>
            <person name="Noel J."/>
            <person name="Ndikumana S."/>
            <person name="Charron P."/>
            <person name="St-Onge C."/>
            <person name="Giorgi J."/>
            <person name="Grigoriev I.V."/>
            <person name="Roux C."/>
            <person name="Martin F.M."/>
            <person name="Corradi N."/>
        </authorList>
    </citation>
    <scope>NUCLEOTIDE SEQUENCE [LARGE SCALE GENOMIC DNA]</scope>
    <source>
        <strain evidence="5 6">A5</strain>
    </source>
</reference>
<dbReference type="InterPro" id="IPR001810">
    <property type="entry name" value="F-box_dom"/>
</dbReference>
<dbReference type="InterPro" id="IPR051058">
    <property type="entry name" value="GDSL_Est/Lipase"/>
</dbReference>
<dbReference type="Pfam" id="PF00657">
    <property type="entry name" value="Lipase_GDSL"/>
    <property type="match status" value="1"/>
</dbReference>
<protein>
    <recommendedName>
        <fullName evidence="4">F-box domain-containing protein</fullName>
    </recommendedName>
</protein>
<dbReference type="SMART" id="SM00256">
    <property type="entry name" value="FBOX"/>
    <property type="match status" value="1"/>
</dbReference>
<dbReference type="Gene3D" id="3.40.50.1110">
    <property type="entry name" value="SGNH hydrolase"/>
    <property type="match status" value="1"/>
</dbReference>
<dbReference type="Pfam" id="PF12937">
    <property type="entry name" value="F-box-like"/>
    <property type="match status" value="1"/>
</dbReference>
<proteinExistence type="predicted"/>
<keyword evidence="3" id="KW-0732">Signal</keyword>
<gene>
    <name evidence="5" type="ORF">RhiirA5_400360</name>
</gene>
<dbReference type="InterPro" id="IPR036047">
    <property type="entry name" value="F-box-like_dom_sf"/>
</dbReference>
<dbReference type="PROSITE" id="PS50181">
    <property type="entry name" value="FBOX"/>
    <property type="match status" value="1"/>
</dbReference>
<dbReference type="VEuPathDB" id="FungiDB:RhiirFUN_009038"/>
<reference evidence="5 6" key="1">
    <citation type="submission" date="2016-04" db="EMBL/GenBank/DDBJ databases">
        <title>Genome analyses suggest a sexual origin of heterokaryosis in a supposedly ancient asexual fungus.</title>
        <authorList>
            <person name="Ropars J."/>
            <person name="Sedzielewska K."/>
            <person name="Noel J."/>
            <person name="Charron P."/>
            <person name="Farinelli L."/>
            <person name="Marton T."/>
            <person name="Kruger M."/>
            <person name="Pelin A."/>
            <person name="Brachmann A."/>
            <person name="Corradi N."/>
        </authorList>
    </citation>
    <scope>NUCLEOTIDE SEQUENCE [LARGE SCALE GENOMIC DNA]</scope>
    <source>
        <strain evidence="5 6">A5</strain>
    </source>
</reference>
<dbReference type="Gene3D" id="1.20.1280.50">
    <property type="match status" value="1"/>
</dbReference>
<accession>A0A2N0PI26</accession>
<dbReference type="VEuPathDB" id="FungiDB:RhiirFUN_009039"/>
<feature type="compositionally biased region" description="Basic and acidic residues" evidence="2">
    <location>
        <begin position="555"/>
        <end position="566"/>
    </location>
</feature>
<dbReference type="VEuPathDB" id="FungiDB:FUN_007737"/>
<feature type="region of interest" description="Disordered" evidence="2">
    <location>
        <begin position="555"/>
        <end position="575"/>
    </location>
</feature>
<dbReference type="SUPFAM" id="SSF81383">
    <property type="entry name" value="F-box domain"/>
    <property type="match status" value="1"/>
</dbReference>
<dbReference type="CDD" id="cd09917">
    <property type="entry name" value="F-box_SF"/>
    <property type="match status" value="1"/>
</dbReference>
<evidence type="ECO:0000256" key="1">
    <source>
        <dbReference type="ARBA" id="ARBA00022801"/>
    </source>
</evidence>
<name>A0A2N0PI26_9GLOM</name>